<proteinExistence type="predicted"/>
<dbReference type="EMBL" id="CP045201">
    <property type="protein sequence ID" value="QOL83091.1"/>
    <property type="molecule type" value="Genomic_DNA"/>
</dbReference>
<dbReference type="InterPro" id="IPR001279">
    <property type="entry name" value="Metallo-B-lactamas"/>
</dbReference>
<dbReference type="CDD" id="cd16278">
    <property type="entry name" value="metallo-hydrolase-like_MBL-fold"/>
    <property type="match status" value="1"/>
</dbReference>
<dbReference type="PANTHER" id="PTHR23131">
    <property type="entry name" value="ENDORIBONUCLEASE LACTB2"/>
    <property type="match status" value="1"/>
</dbReference>
<protein>
    <submittedName>
        <fullName evidence="2">MBL fold metallo-hydrolase</fullName>
    </submittedName>
</protein>
<feature type="domain" description="Metallo-beta-lactamase" evidence="1">
    <location>
        <begin position="31"/>
        <end position="211"/>
    </location>
</feature>
<dbReference type="SUPFAM" id="SSF56281">
    <property type="entry name" value="Metallo-hydrolase/oxidoreductase"/>
    <property type="match status" value="1"/>
</dbReference>
<name>A0A7L9WS01_9RHOB</name>
<dbReference type="InterPro" id="IPR041516">
    <property type="entry name" value="LACTB2_WH"/>
</dbReference>
<evidence type="ECO:0000313" key="3">
    <source>
        <dbReference type="Proteomes" id="UP000594118"/>
    </source>
</evidence>
<evidence type="ECO:0000259" key="1">
    <source>
        <dbReference type="SMART" id="SM00849"/>
    </source>
</evidence>
<dbReference type="GO" id="GO:0016787">
    <property type="term" value="F:hydrolase activity"/>
    <property type="evidence" value="ECO:0007669"/>
    <property type="project" value="UniProtKB-KW"/>
</dbReference>
<sequence>MGLGRPGTPVDVAPDVRRLLAPNPSPFTGPGTNTYLVGQGGLAVIDPGPDNPAHLEAILQAIRPQQRITHILVTHAHLDHSPLARPLSEITGAPVFAYGDAHSGRSEIMQQLAAVSDLGGGEGTDLHFIPDHVVPDGALLSGDRWQMRALWTPGHFGNHLCFDLNGIIFTGDLVMGWSSSLVSPPDGDLTDFMSSCEKLKSMKTDVFLPGHGPAVTDPQDRLAWLIAHRNAREASLLDALTTQSATAEQLAALIYNDTPSHLLPAATRNVLAHLIDLTGKKKVAPVGPLHAEAIFQRLLEF</sequence>
<gene>
    <name evidence="2" type="ORF">F3W81_03990</name>
</gene>
<dbReference type="Proteomes" id="UP000594118">
    <property type="component" value="Chromosome"/>
</dbReference>
<dbReference type="Gene3D" id="1.10.10.10">
    <property type="entry name" value="Winged helix-like DNA-binding domain superfamily/Winged helix DNA-binding domain"/>
    <property type="match status" value="1"/>
</dbReference>
<dbReference type="InterPro" id="IPR036866">
    <property type="entry name" value="RibonucZ/Hydroxyglut_hydro"/>
</dbReference>
<evidence type="ECO:0000313" key="2">
    <source>
        <dbReference type="EMBL" id="QOL83091.1"/>
    </source>
</evidence>
<dbReference type="PANTHER" id="PTHR23131:SF0">
    <property type="entry name" value="ENDORIBONUCLEASE LACTB2"/>
    <property type="match status" value="1"/>
</dbReference>
<dbReference type="SMART" id="SM00849">
    <property type="entry name" value="Lactamase_B"/>
    <property type="match status" value="1"/>
</dbReference>
<dbReference type="Gene3D" id="3.60.15.10">
    <property type="entry name" value="Ribonuclease Z/Hydroxyacylglutathione hydrolase-like"/>
    <property type="match status" value="1"/>
</dbReference>
<organism evidence="2 3">
    <name type="scientific">Pseudooceanicola spongiae</name>
    <dbReference type="NCBI Taxonomy" id="2613965"/>
    <lineage>
        <taxon>Bacteria</taxon>
        <taxon>Pseudomonadati</taxon>
        <taxon>Pseudomonadota</taxon>
        <taxon>Alphaproteobacteria</taxon>
        <taxon>Rhodobacterales</taxon>
        <taxon>Paracoccaceae</taxon>
        <taxon>Pseudooceanicola</taxon>
    </lineage>
</organism>
<dbReference type="Pfam" id="PF00753">
    <property type="entry name" value="Lactamase_B"/>
    <property type="match status" value="1"/>
</dbReference>
<keyword evidence="2" id="KW-0378">Hydrolase</keyword>
<reference evidence="2 3" key="1">
    <citation type="submission" date="2019-10" db="EMBL/GenBank/DDBJ databases">
        <title>Pseudopuniceibacterium sp. HQ09 islated from Antarctica.</title>
        <authorList>
            <person name="Liao L."/>
            <person name="Su S."/>
            <person name="Chen B."/>
            <person name="Yu Y."/>
        </authorList>
    </citation>
    <scope>NUCLEOTIDE SEQUENCE [LARGE SCALE GENOMIC DNA]</scope>
    <source>
        <strain evidence="2 3">HQ09</strain>
    </source>
</reference>
<dbReference type="InterPro" id="IPR036388">
    <property type="entry name" value="WH-like_DNA-bd_sf"/>
</dbReference>
<accession>A0A7L9WS01</accession>
<keyword evidence="3" id="KW-1185">Reference proteome</keyword>
<dbReference type="AlphaFoldDB" id="A0A7L9WS01"/>
<dbReference type="Pfam" id="PF17778">
    <property type="entry name" value="WHD_BLACT"/>
    <property type="match status" value="1"/>
</dbReference>
<dbReference type="KEGG" id="pshq:F3W81_03990"/>
<dbReference type="InterPro" id="IPR050662">
    <property type="entry name" value="Sec-metab_biosynth-thioest"/>
</dbReference>